<dbReference type="PROSITE" id="PS50893">
    <property type="entry name" value="ABC_TRANSPORTER_2"/>
    <property type="match status" value="1"/>
</dbReference>
<keyword evidence="1" id="KW-0547">Nucleotide-binding</keyword>
<dbReference type="InterPro" id="IPR003593">
    <property type="entry name" value="AAA+_ATPase"/>
</dbReference>
<feature type="non-terminal residue" evidence="5">
    <location>
        <position position="530"/>
    </location>
</feature>
<dbReference type="PANTHER" id="PTHR19248">
    <property type="entry name" value="ATP-BINDING TRANSPORT PROTEIN-RELATED"/>
    <property type="match status" value="1"/>
</dbReference>
<comment type="caution">
    <text evidence="5">The sequence shown here is derived from an EMBL/GenBank/DDBJ whole genome shotgun (WGS) entry which is preliminary data.</text>
</comment>
<dbReference type="InterPro" id="IPR027417">
    <property type="entry name" value="P-loop_NTPase"/>
</dbReference>
<evidence type="ECO:0000313" key="6">
    <source>
        <dbReference type="Proteomes" id="UP000324800"/>
    </source>
</evidence>
<reference evidence="5 6" key="1">
    <citation type="submission" date="2019-03" db="EMBL/GenBank/DDBJ databases">
        <title>Single cell metagenomics reveals metabolic interactions within the superorganism composed of flagellate Streblomastix strix and complex community of Bacteroidetes bacteria on its surface.</title>
        <authorList>
            <person name="Treitli S.C."/>
            <person name="Kolisko M."/>
            <person name="Husnik F."/>
            <person name="Keeling P."/>
            <person name="Hampl V."/>
        </authorList>
    </citation>
    <scope>NUCLEOTIDE SEQUENCE [LARGE SCALE GENOMIC DNA]</scope>
    <source>
        <strain evidence="5">ST1C</strain>
    </source>
</reference>
<dbReference type="SMART" id="SM00382">
    <property type="entry name" value="AAA"/>
    <property type="match status" value="1"/>
</dbReference>
<dbReference type="InterPro" id="IPR013283">
    <property type="entry name" value="RLI1"/>
</dbReference>
<dbReference type="Pfam" id="PF00005">
    <property type="entry name" value="ABC_tran"/>
    <property type="match status" value="2"/>
</dbReference>
<dbReference type="InterPro" id="IPR007209">
    <property type="entry name" value="RNaseL-inhib-like_metal-bd_dom"/>
</dbReference>
<evidence type="ECO:0000256" key="3">
    <source>
        <dbReference type="SAM" id="MobiDB-lite"/>
    </source>
</evidence>
<keyword evidence="2 5" id="KW-0067">ATP-binding</keyword>
<dbReference type="GO" id="GO:0016887">
    <property type="term" value="F:ATP hydrolysis activity"/>
    <property type="evidence" value="ECO:0007669"/>
    <property type="project" value="InterPro"/>
</dbReference>
<organism evidence="5 6">
    <name type="scientific">Streblomastix strix</name>
    <dbReference type="NCBI Taxonomy" id="222440"/>
    <lineage>
        <taxon>Eukaryota</taxon>
        <taxon>Metamonada</taxon>
        <taxon>Preaxostyla</taxon>
        <taxon>Oxymonadida</taxon>
        <taxon>Streblomastigidae</taxon>
        <taxon>Streblomastix</taxon>
    </lineage>
</organism>
<dbReference type="InterPro" id="IPR003439">
    <property type="entry name" value="ABC_transporter-like_ATP-bd"/>
</dbReference>
<dbReference type="AlphaFoldDB" id="A0A5J4WKW2"/>
<dbReference type="SUPFAM" id="SSF52540">
    <property type="entry name" value="P-loop containing nucleoside triphosphate hydrolases"/>
    <property type="match status" value="2"/>
</dbReference>
<dbReference type="GO" id="GO:0005524">
    <property type="term" value="F:ATP binding"/>
    <property type="evidence" value="ECO:0007669"/>
    <property type="project" value="UniProtKB-KW"/>
</dbReference>
<feature type="compositionally biased region" description="Low complexity" evidence="3">
    <location>
        <begin position="485"/>
        <end position="494"/>
    </location>
</feature>
<sequence>MKQRGEIGPERLQRVAIIDPERCDPKRCVLECKMCCPVVAQGTKAGGKFCVSVSAKEKTCKCPFEAIDIVSIGKSLAKDCIHRFGQNGYKLFQLPIPRSGKVVGLIGANKTGKSTALRILSGKLKPNLGRFDGASSDWQDILTQFRGSELQGFFTRILEENIRAIIKPQYIEQIPQALQGTVRTFLTQKNQKREKKEDQEGVQPIQQVSDEPQKELLTVDQVAEQLEITHILDRPISSLSGGELQKFAIALIAVQDVDIYMFDEISTYLDIKQRLKVARFIRDLQTELNYLFVVDHDLSVVEYTSDIVNVVYGKGDVYGVVTPPMHVRDGINVFVQGHIPAENLRFREYELSFKNATQQSTGDEEGKEKPIKTGATTHYPEIHKTIGPFEIVCESGSFQKGEIIVLLGENGTGKTTFLNLIAGLVAADGGVEVPRLSISFKPQHLSVYQSNPSIYTSVYQQPIQYDGMNQSTSSPPLGQTVNKENQSSNQNAQQTTGKEVKGSGKDKLTQQEKAALIEKERIEKEKIEKE</sequence>
<dbReference type="PROSITE" id="PS00211">
    <property type="entry name" value="ABC_TRANSPORTER_1"/>
    <property type="match status" value="1"/>
</dbReference>
<gene>
    <name evidence="5" type="ORF">EZS28_008837</name>
</gene>
<feature type="region of interest" description="Disordered" evidence="3">
    <location>
        <begin position="466"/>
        <end position="530"/>
    </location>
</feature>
<protein>
    <submittedName>
        <fullName evidence="5">Putative ATP-binding cassette sub-family E member 1</fullName>
    </submittedName>
</protein>
<dbReference type="Gene3D" id="3.40.50.300">
    <property type="entry name" value="P-loop containing nucleotide triphosphate hydrolases"/>
    <property type="match status" value="2"/>
</dbReference>
<dbReference type="EMBL" id="SNRW01001632">
    <property type="protein sequence ID" value="KAA6395634.1"/>
    <property type="molecule type" value="Genomic_DNA"/>
</dbReference>
<dbReference type="InterPro" id="IPR017871">
    <property type="entry name" value="ABC_transporter-like_CS"/>
</dbReference>
<proteinExistence type="predicted"/>
<feature type="domain" description="ABC transporter" evidence="4">
    <location>
        <begin position="67"/>
        <end position="337"/>
    </location>
</feature>
<dbReference type="Proteomes" id="UP000324800">
    <property type="component" value="Unassembled WGS sequence"/>
</dbReference>
<dbReference type="PRINTS" id="PR01868">
    <property type="entry name" value="ABCEFAMILY"/>
</dbReference>
<name>A0A5J4WKW2_9EUKA</name>
<feature type="compositionally biased region" description="Polar residues" evidence="3">
    <location>
        <begin position="466"/>
        <end position="484"/>
    </location>
</feature>
<feature type="compositionally biased region" description="Basic and acidic residues" evidence="3">
    <location>
        <begin position="498"/>
        <end position="530"/>
    </location>
</feature>
<evidence type="ECO:0000259" key="4">
    <source>
        <dbReference type="PROSITE" id="PS50893"/>
    </source>
</evidence>
<evidence type="ECO:0000313" key="5">
    <source>
        <dbReference type="EMBL" id="KAA6395634.1"/>
    </source>
</evidence>
<evidence type="ECO:0000256" key="2">
    <source>
        <dbReference type="ARBA" id="ARBA00022840"/>
    </source>
</evidence>
<evidence type="ECO:0000256" key="1">
    <source>
        <dbReference type="ARBA" id="ARBA00022741"/>
    </source>
</evidence>
<accession>A0A5J4WKW2</accession>
<dbReference type="Pfam" id="PF04068">
    <property type="entry name" value="Fer4_RLI"/>
    <property type="match status" value="1"/>
</dbReference>
<dbReference type="OrthoDB" id="6593433at2759"/>